<evidence type="ECO:0000256" key="1">
    <source>
        <dbReference type="ARBA" id="ARBA00005352"/>
    </source>
</evidence>
<evidence type="ECO:0000313" key="5">
    <source>
        <dbReference type="RefSeq" id="XP_013787022.1"/>
    </source>
</evidence>
<evidence type="ECO:0000259" key="3">
    <source>
        <dbReference type="Pfam" id="PF19032"/>
    </source>
</evidence>
<sequence length="253" mass="29418">MIYMRDTVNHVDLQELKKILYYYPDLADTDTKIKNVGLCEALIKFTETFNPSKACEALHTQKTRQLFYQAETDFWMAMTVNVPTQQRTRDGQVYIEYLADDVQDHVYKSILKTSYLMFRLFNGTFQRILSKSGNSEMLKEKLSAFYKKYLPILKLSQADLLDVYQGIHFLPLDKYAFLKVQCFVNLLEANFSHIKYTAFLYNDQLVWSGLEQDNMQVLYMYLTLSLIPSFLETEIQGGSVMPSTKVGLGSHYG</sequence>
<evidence type="ECO:0000259" key="2">
    <source>
        <dbReference type="Pfam" id="PF19031"/>
    </source>
</evidence>
<accession>A0ABM1BR35</accession>
<dbReference type="Proteomes" id="UP000694941">
    <property type="component" value="Unplaced"/>
</dbReference>
<dbReference type="PANTHER" id="PTHR13056:SF0">
    <property type="entry name" value="VACUOLAR FUSION PROTEIN CCZ1 HOMOLOG-RELATED"/>
    <property type="match status" value="1"/>
</dbReference>
<name>A0ABM1BR35_LIMPO</name>
<keyword evidence="4" id="KW-1185">Reference proteome</keyword>
<dbReference type="RefSeq" id="XP_013787022.1">
    <property type="nucleotide sequence ID" value="XM_013931568.1"/>
</dbReference>
<dbReference type="Pfam" id="PF19031">
    <property type="entry name" value="Intu_longin_1"/>
    <property type="match status" value="1"/>
</dbReference>
<dbReference type="InterPro" id="IPR043988">
    <property type="entry name" value="CCZ1/INTU_longin_2"/>
</dbReference>
<dbReference type="InterPro" id="IPR043987">
    <property type="entry name" value="CCZ1/INTU/HSP4_longin_1"/>
</dbReference>
<dbReference type="PANTHER" id="PTHR13056">
    <property type="entry name" value="VACUOLAR FUSION PROTEIN CCZ1 HOMOLOG-RELATED"/>
    <property type="match status" value="1"/>
</dbReference>
<protein>
    <submittedName>
        <fullName evidence="5">Vacuolar fusion protein CCZ1 homolog</fullName>
    </submittedName>
</protein>
<proteinExistence type="inferred from homology"/>
<dbReference type="Pfam" id="PF19032">
    <property type="entry name" value="Intu_longin_2"/>
    <property type="match status" value="1"/>
</dbReference>
<comment type="similarity">
    <text evidence="1">Belongs to the CCZ1 family.</text>
</comment>
<evidence type="ECO:0000313" key="4">
    <source>
        <dbReference type="Proteomes" id="UP000694941"/>
    </source>
</evidence>
<dbReference type="InterPro" id="IPR013176">
    <property type="entry name" value="Ccz1"/>
</dbReference>
<feature type="non-terminal residue" evidence="5">
    <location>
        <position position="253"/>
    </location>
</feature>
<gene>
    <name evidence="5" type="primary">LOC106470983</name>
</gene>
<feature type="domain" description="CCZ1/INTU/HSP4 first Longin" evidence="2">
    <location>
        <begin position="14"/>
        <end position="123"/>
    </location>
</feature>
<reference evidence="5" key="1">
    <citation type="submission" date="2025-08" db="UniProtKB">
        <authorList>
            <consortium name="RefSeq"/>
        </authorList>
    </citation>
    <scope>IDENTIFICATION</scope>
    <source>
        <tissue evidence="5">Muscle</tissue>
    </source>
</reference>
<feature type="domain" description="CCZ1/INTU second Longin" evidence="3">
    <location>
        <begin position="194"/>
        <end position="234"/>
    </location>
</feature>
<dbReference type="GeneID" id="106470983"/>
<organism evidence="4 5">
    <name type="scientific">Limulus polyphemus</name>
    <name type="common">Atlantic horseshoe crab</name>
    <dbReference type="NCBI Taxonomy" id="6850"/>
    <lineage>
        <taxon>Eukaryota</taxon>
        <taxon>Metazoa</taxon>
        <taxon>Ecdysozoa</taxon>
        <taxon>Arthropoda</taxon>
        <taxon>Chelicerata</taxon>
        <taxon>Merostomata</taxon>
        <taxon>Xiphosura</taxon>
        <taxon>Limulidae</taxon>
        <taxon>Limulus</taxon>
    </lineage>
</organism>